<dbReference type="HAMAP" id="MF_00170">
    <property type="entry name" value="Rib_5P_isom_A"/>
    <property type="match status" value="1"/>
</dbReference>
<dbReference type="STRING" id="1208921.ST1E_0467"/>
<dbReference type="AlphaFoldDB" id="M1M0S4"/>
<feature type="binding site" evidence="3">
    <location>
        <begin position="103"/>
        <end position="106"/>
    </location>
    <ligand>
        <name>substrate</name>
    </ligand>
</feature>
<evidence type="ECO:0000256" key="3">
    <source>
        <dbReference type="HAMAP-Rule" id="MF_00170"/>
    </source>
</evidence>
<dbReference type="SUPFAM" id="SSF75445">
    <property type="entry name" value="D-ribose-5-phosphate isomerase (RpiA), lid domain"/>
    <property type="match status" value="1"/>
</dbReference>
<feature type="active site" description="Proton acceptor" evidence="3">
    <location>
        <position position="112"/>
    </location>
</feature>
<dbReference type="Gene3D" id="3.40.50.1360">
    <property type="match status" value="1"/>
</dbReference>
<dbReference type="Pfam" id="PF06026">
    <property type="entry name" value="Rib_5-P_isom_A"/>
    <property type="match status" value="1"/>
</dbReference>
<dbReference type="KEGG" id="kga:ST1E_0467"/>
<dbReference type="FunFam" id="3.40.50.1360:FF:000001">
    <property type="entry name" value="Ribose-5-phosphate isomerase A"/>
    <property type="match status" value="1"/>
</dbReference>
<keyword evidence="5" id="KW-1185">Reference proteome</keyword>
<dbReference type="CDD" id="cd01398">
    <property type="entry name" value="RPI_A"/>
    <property type="match status" value="1"/>
</dbReference>
<dbReference type="UniPathway" id="UPA00115">
    <property type="reaction ID" value="UER00412"/>
</dbReference>
<dbReference type="GO" id="GO:0005829">
    <property type="term" value="C:cytosol"/>
    <property type="evidence" value="ECO:0007669"/>
    <property type="project" value="TreeGrafter"/>
</dbReference>
<dbReference type="NCBIfam" id="NF001924">
    <property type="entry name" value="PRK00702.1"/>
    <property type="match status" value="1"/>
</dbReference>
<protein>
    <recommendedName>
        <fullName evidence="3">Ribose-5-phosphate isomerase A</fullName>
        <ecNumber evidence="3">5.3.1.6</ecNumber>
    </recommendedName>
    <alternativeName>
        <fullName evidence="3">Phosphoriboisomerase A</fullName>
        <shortName evidence="3">PRI</shortName>
    </alternativeName>
</protein>
<dbReference type="OrthoDB" id="5870696at2"/>
<comment type="function">
    <text evidence="3">Catalyzes the reversible conversion of ribose-5-phosphate to ribulose 5-phosphate.</text>
</comment>
<dbReference type="PANTHER" id="PTHR11934:SF0">
    <property type="entry name" value="RIBOSE-5-PHOSPHATE ISOMERASE"/>
    <property type="match status" value="1"/>
</dbReference>
<dbReference type="Gene3D" id="3.30.70.260">
    <property type="match status" value="1"/>
</dbReference>
<keyword evidence="2 3" id="KW-0413">Isomerase</keyword>
<comment type="subunit">
    <text evidence="3">Homodimer.</text>
</comment>
<feature type="binding site" evidence="3">
    <location>
        <begin position="90"/>
        <end position="93"/>
    </location>
    <ligand>
        <name>substrate</name>
    </ligand>
</feature>
<feature type="binding site" evidence="3">
    <location>
        <begin position="37"/>
        <end position="40"/>
    </location>
    <ligand>
        <name>substrate</name>
    </ligand>
</feature>
<dbReference type="NCBIfam" id="TIGR00021">
    <property type="entry name" value="rpiA"/>
    <property type="match status" value="1"/>
</dbReference>
<reference evidence="4 5" key="1">
    <citation type="journal article" date="2013" name="Genome Biol. Evol.">
        <title>Genome evolution and phylogenomic analysis of candidatus kinetoplastibacterium, the betaproteobacterial endosymbionts of strigomonas and angomonas.</title>
        <authorList>
            <person name="Alves J.M."/>
            <person name="Serrano M.G."/>
            <person name="Maia da Silva F."/>
            <person name="Voegtly L.J."/>
            <person name="Matveyev A.V."/>
            <person name="Teixeira M.M."/>
            <person name="Camargo E.P."/>
            <person name="Buck G.A."/>
        </authorList>
    </citation>
    <scope>NUCLEOTIDE SEQUENCE [LARGE SCALE GENOMIC DNA]</scope>
    <source>
        <strain evidence="4 5">TCC219</strain>
    </source>
</reference>
<evidence type="ECO:0000313" key="5">
    <source>
        <dbReference type="Proteomes" id="UP000011658"/>
    </source>
</evidence>
<evidence type="ECO:0000313" key="4">
    <source>
        <dbReference type="EMBL" id="AGF48904.1"/>
    </source>
</evidence>
<dbReference type="Proteomes" id="UP000011658">
    <property type="component" value="Chromosome"/>
</dbReference>
<comment type="catalytic activity">
    <reaction evidence="1 3">
        <text>aldehydo-D-ribose 5-phosphate = D-ribulose 5-phosphate</text>
        <dbReference type="Rhea" id="RHEA:14657"/>
        <dbReference type="ChEBI" id="CHEBI:58121"/>
        <dbReference type="ChEBI" id="CHEBI:58273"/>
        <dbReference type="EC" id="5.3.1.6"/>
    </reaction>
</comment>
<dbReference type="InterPro" id="IPR037171">
    <property type="entry name" value="NagB/RpiA_transferase-like"/>
</dbReference>
<comment type="pathway">
    <text evidence="3">Carbohydrate degradation; pentose phosphate pathway; D-ribose 5-phosphate from D-ribulose 5-phosphate (non-oxidative stage): step 1/1.</text>
</comment>
<sequence>MNTNKRQLDLKQKVSRAAIDFIKPYILDNNFFIGIGTGSTVDLFIDELAVFRSNIGGAVASSERTRLKLLSCGIRVLDLNDVSSLPFYIDGADEIDRSLCMIKGGGGALTREKIISSVSDKFICIADESKLVEHLGSFPLPIEVIPMAINSVSRRIASLGGKSILRDGFITDNGNSIIDVYNLRIQNQLNLEKEINNFPGVVTNGLFAINRADVLILATEMGIQLIRRS</sequence>
<dbReference type="RefSeq" id="WP_015389389.1">
    <property type="nucleotide sequence ID" value="NC_020284.1"/>
</dbReference>
<dbReference type="InterPro" id="IPR004788">
    <property type="entry name" value="Ribose5P_isomerase_type_A"/>
</dbReference>
<dbReference type="GO" id="GO:0004751">
    <property type="term" value="F:ribose-5-phosphate isomerase activity"/>
    <property type="evidence" value="ECO:0007669"/>
    <property type="project" value="UniProtKB-UniRule"/>
</dbReference>
<evidence type="ECO:0000256" key="2">
    <source>
        <dbReference type="ARBA" id="ARBA00023235"/>
    </source>
</evidence>
<proteinExistence type="inferred from homology"/>
<comment type="similarity">
    <text evidence="3">Belongs to the ribose 5-phosphate isomerase family.</text>
</comment>
<feature type="binding site" evidence="3">
    <location>
        <position position="130"/>
    </location>
    <ligand>
        <name>substrate</name>
    </ligand>
</feature>
<dbReference type="PATRIC" id="fig|1208921.3.peg.182"/>
<dbReference type="EC" id="5.3.1.6" evidence="3"/>
<evidence type="ECO:0000256" key="1">
    <source>
        <dbReference type="ARBA" id="ARBA00001713"/>
    </source>
</evidence>
<name>M1M0S4_9PROT</name>
<dbReference type="GO" id="GO:0006014">
    <property type="term" value="P:D-ribose metabolic process"/>
    <property type="evidence" value="ECO:0007669"/>
    <property type="project" value="TreeGrafter"/>
</dbReference>
<dbReference type="GO" id="GO:0009052">
    <property type="term" value="P:pentose-phosphate shunt, non-oxidative branch"/>
    <property type="evidence" value="ECO:0007669"/>
    <property type="project" value="UniProtKB-UniRule"/>
</dbReference>
<dbReference type="SUPFAM" id="SSF100950">
    <property type="entry name" value="NagB/RpiA/CoA transferase-like"/>
    <property type="match status" value="1"/>
</dbReference>
<dbReference type="eggNOG" id="COG0120">
    <property type="taxonomic scope" value="Bacteria"/>
</dbReference>
<accession>M1M0S4</accession>
<organism evidence="4 5">
    <name type="scientific">Candidatus Kinetoplastidibacterium galati TCC219</name>
    <dbReference type="NCBI Taxonomy" id="1208921"/>
    <lineage>
        <taxon>Bacteria</taxon>
        <taxon>Pseudomonadati</taxon>
        <taxon>Pseudomonadota</taxon>
        <taxon>Betaproteobacteria</taxon>
        <taxon>Candidatus Kinetoplastidibacterium</taxon>
    </lineage>
</organism>
<dbReference type="InterPro" id="IPR020672">
    <property type="entry name" value="Ribose5P_isomerase_typA_subgr"/>
</dbReference>
<dbReference type="EMBL" id="CP003806">
    <property type="protein sequence ID" value="AGF48904.1"/>
    <property type="molecule type" value="Genomic_DNA"/>
</dbReference>
<gene>
    <name evidence="3" type="primary">rpiA</name>
    <name evidence="4" type="ORF">ST1E_0467</name>
</gene>
<dbReference type="HOGENOM" id="CLU_056590_1_1_4"/>
<dbReference type="PANTHER" id="PTHR11934">
    <property type="entry name" value="RIBOSE-5-PHOSPHATE ISOMERASE"/>
    <property type="match status" value="1"/>
</dbReference>